<name>A0A8B8HHX1_VANTA</name>
<gene>
    <name evidence="2" type="primary">LOC113392302</name>
</gene>
<dbReference type="Proteomes" id="UP001652626">
    <property type="component" value="Chromosome 5"/>
</dbReference>
<reference evidence="2" key="1">
    <citation type="submission" date="2025-08" db="UniProtKB">
        <authorList>
            <consortium name="RefSeq"/>
        </authorList>
    </citation>
    <scope>IDENTIFICATION</scope>
    <source>
        <tissue evidence="2">Whole body</tissue>
    </source>
</reference>
<accession>A0A8B8HHX1</accession>
<dbReference type="RefSeq" id="XP_026484444.2">
    <property type="nucleotide sequence ID" value="XM_026628659.2"/>
</dbReference>
<dbReference type="AlphaFoldDB" id="A0A8B8HHX1"/>
<evidence type="ECO:0000313" key="1">
    <source>
        <dbReference type="Proteomes" id="UP001652626"/>
    </source>
</evidence>
<dbReference type="OMA" id="IQCNRSQ"/>
<protein>
    <submittedName>
        <fullName evidence="2">Uncharacterized protein LOC113392302</fullName>
    </submittedName>
</protein>
<organism evidence="1 2">
    <name type="scientific">Vanessa tameamea</name>
    <name type="common">Kamehameha butterfly</name>
    <dbReference type="NCBI Taxonomy" id="334116"/>
    <lineage>
        <taxon>Eukaryota</taxon>
        <taxon>Metazoa</taxon>
        <taxon>Ecdysozoa</taxon>
        <taxon>Arthropoda</taxon>
        <taxon>Hexapoda</taxon>
        <taxon>Insecta</taxon>
        <taxon>Pterygota</taxon>
        <taxon>Neoptera</taxon>
        <taxon>Endopterygota</taxon>
        <taxon>Lepidoptera</taxon>
        <taxon>Glossata</taxon>
        <taxon>Ditrysia</taxon>
        <taxon>Papilionoidea</taxon>
        <taxon>Nymphalidae</taxon>
        <taxon>Nymphalinae</taxon>
        <taxon>Vanessa</taxon>
    </lineage>
</organism>
<sequence length="689" mass="79069">MKKVRFESPVKTLRINAMNPNFQRECHSPRPFIMKQVQSAPSVTPMNYLEHRPMLFTNDPIQRFECGDSSPYPVVNKTYLTHNPNTEKHSCSPSNELDLSMLDSTYNKPRHTLPRQNIVNSYQIQSLKSNFNVNPMMENKSTRILTPIENNVAASPPNVLNKKDDFFLRRDNLNDLKNIQSQFNNLQLDKENNPLLKKTEIMTLGIPISKKLDTKLTEPNSSKEINHFCKCYHCIHILNTQGNMEHLMNDEFKHQYMAENHYKVCHCSTPLFKRTSDCQCNNYSPMNHTHFPPCNCNKTPAKSPQTGVNKKNWTIEKYEQSNKPTCLDIEKQDKIIKEKREPTVADLFKIIKLQNEQLQLLQEKVDKFISANKTYEPQKITQPLQNYVTEHVEVKSIGTEEKISIGVMTSFEMYRTSTIINKEIVKQNEAQIQCNRSQISIKEVVTKAHPVNLNFLDGIAPVSNSSDPKINANTQAQEIGDLTKNTDTGYVDKTLNDMSLYNVQVDNPITPLMSPEQSLYLDVRDYSDSDTSDDQSNVGWTYYNKVMTHVNGMLQESDMPSSASALYRNNRQKCLQMQIDKTNISVAKRVTFGDDPFQIEQPQLHAPTTDTSLKMNQLAAKYLKNGPQISKSPSPKPGVVPVDMSLATRNYMEKHKLLHGNNKYQNGRRQVEIPKFLDITALKQQPKFL</sequence>
<keyword evidence="1" id="KW-1185">Reference proteome</keyword>
<dbReference type="OrthoDB" id="76173at2759"/>
<dbReference type="GeneID" id="113392302"/>
<evidence type="ECO:0000313" key="2">
    <source>
        <dbReference type="RefSeq" id="XP_026484444.2"/>
    </source>
</evidence>
<proteinExistence type="predicted"/>